<sequence length="283" mass="32152">MMKKINYIIGMIVIGIFLSCENEAIPYYNSENDAVRFSNKNSDGYGGDGIVYQSYSFVSNPLDEYVIYDIPVILIGNTSDKDRTVNYTIDTEKSTATEGSYELMEGIIPANHNEGYIRIKLYNVTGDKTYELRISIQSSDELEKGPSLYLNAALSWSNSIPTPPNTYTRITYNMLIQSPLSFSSSSISYYSPNALKTIIAAFNWNDWDNPDAHPEYPAAYKRYFTQANYKYLPHYILLNVEQSYSSFATQLGKYIEEYNSTHDTPLLHDAGTLLGQPIEARKY</sequence>
<dbReference type="Pfam" id="PF16132">
    <property type="entry name" value="DUF4843"/>
    <property type="match status" value="1"/>
</dbReference>
<dbReference type="AlphaFoldDB" id="A0AAW6IL46"/>
<comment type="caution">
    <text evidence="1">The sequence shown here is derived from an EMBL/GenBank/DDBJ whole genome shotgun (WGS) entry which is preliminary data.</text>
</comment>
<gene>
    <name evidence="1" type="ORF">PQ628_25170</name>
</gene>
<name>A0AAW6IL46_BACOV</name>
<evidence type="ECO:0000313" key="1">
    <source>
        <dbReference type="EMBL" id="MDC7961495.1"/>
    </source>
</evidence>
<dbReference type="InterPro" id="IPR032299">
    <property type="entry name" value="DUF4843"/>
</dbReference>
<evidence type="ECO:0000313" key="2">
    <source>
        <dbReference type="Proteomes" id="UP001215078"/>
    </source>
</evidence>
<dbReference type="EMBL" id="JAQQPO010000048">
    <property type="protein sequence ID" value="MDC7961495.1"/>
    <property type="molecule type" value="Genomic_DNA"/>
</dbReference>
<dbReference type="PROSITE" id="PS51257">
    <property type="entry name" value="PROKAR_LIPOPROTEIN"/>
    <property type="match status" value="1"/>
</dbReference>
<protein>
    <submittedName>
        <fullName evidence="1">DUF4843 domain-containing protein</fullName>
    </submittedName>
</protein>
<dbReference type="RefSeq" id="WP_229097447.1">
    <property type="nucleotide sequence ID" value="NZ_BAABYV010000001.1"/>
</dbReference>
<accession>A0AAW6IL46</accession>
<reference evidence="1" key="1">
    <citation type="submission" date="2022-10" db="EMBL/GenBank/DDBJ databases">
        <title>Human gut microbiome strain richness.</title>
        <authorList>
            <person name="Chen-Liaw A."/>
        </authorList>
    </citation>
    <scope>NUCLEOTIDE SEQUENCE</scope>
    <source>
        <strain evidence="1">RTP21484st1_H8_RTP21484_190118</strain>
    </source>
</reference>
<organism evidence="1 2">
    <name type="scientific">Bacteroides ovatus</name>
    <dbReference type="NCBI Taxonomy" id="28116"/>
    <lineage>
        <taxon>Bacteria</taxon>
        <taxon>Pseudomonadati</taxon>
        <taxon>Bacteroidota</taxon>
        <taxon>Bacteroidia</taxon>
        <taxon>Bacteroidales</taxon>
        <taxon>Bacteroidaceae</taxon>
        <taxon>Bacteroides</taxon>
    </lineage>
</organism>
<dbReference type="Proteomes" id="UP001215078">
    <property type="component" value="Unassembled WGS sequence"/>
</dbReference>
<proteinExistence type="predicted"/>